<dbReference type="CDD" id="cd03020">
    <property type="entry name" value="DsbA_DsbC_DsbG"/>
    <property type="match status" value="1"/>
</dbReference>
<dbReference type="SUPFAM" id="SSF54423">
    <property type="entry name" value="DsbC/DsbG N-terminal domain-like"/>
    <property type="match status" value="1"/>
</dbReference>
<dbReference type="InterPro" id="IPR012336">
    <property type="entry name" value="Thioredoxin-like_fold"/>
</dbReference>
<dbReference type="PANTHER" id="PTHR35272">
    <property type="entry name" value="THIOL:DISULFIDE INTERCHANGE PROTEIN DSBC-RELATED"/>
    <property type="match status" value="1"/>
</dbReference>
<accession>A0A0A0BFX3</accession>
<dbReference type="InterPro" id="IPR051470">
    <property type="entry name" value="Thiol:disulfide_interchange"/>
</dbReference>
<evidence type="ECO:0000256" key="7">
    <source>
        <dbReference type="RuleBase" id="RU364038"/>
    </source>
</evidence>
<keyword evidence="4 7" id="KW-0574">Periplasm</keyword>
<keyword evidence="5" id="KW-1015">Disulfide bond</keyword>
<dbReference type="STRING" id="392484.LP43_1806"/>
<evidence type="ECO:0000259" key="8">
    <source>
        <dbReference type="Pfam" id="PF10411"/>
    </source>
</evidence>
<dbReference type="InterPro" id="IPR018950">
    <property type="entry name" value="DiS-bond_isomerase_DsbC/G_N"/>
</dbReference>
<evidence type="ECO:0000259" key="9">
    <source>
        <dbReference type="Pfam" id="PF13098"/>
    </source>
</evidence>
<evidence type="ECO:0000256" key="6">
    <source>
        <dbReference type="ARBA" id="ARBA00023284"/>
    </source>
</evidence>
<dbReference type="InterPro" id="IPR033954">
    <property type="entry name" value="DiS-bond_Isoase_DsbC/G"/>
</dbReference>
<evidence type="ECO:0000256" key="5">
    <source>
        <dbReference type="ARBA" id="ARBA00023157"/>
    </source>
</evidence>
<feature type="signal peptide" evidence="7">
    <location>
        <begin position="1"/>
        <end position="19"/>
    </location>
</feature>
<feature type="domain" description="Thioredoxin-like fold" evidence="9">
    <location>
        <begin position="112"/>
        <end position="231"/>
    </location>
</feature>
<sequence>MLKQYFISLALLWGGFAHAAEIDKLKQQLEKSLPEVKIDSLQEVDNTGLYEAVVNGEIIYFSADGRYALQGELVSLESRTNLTEQRKVSLRKDMLNTLDEKDMIIFEPEKPEHTLTVFTDIDCVYCRKMHSEIEQYKEQGIRIRYMAYPRGGIDSESYDDAVTVWCADDRHEAMTRAKQGEELAALTCDNPVKAEFNIGRKMGVQGTPALFMESGQMLPGYVPAERLRQILDQNSGQS</sequence>
<evidence type="ECO:0000256" key="4">
    <source>
        <dbReference type="ARBA" id="ARBA00022764"/>
    </source>
</evidence>
<dbReference type="Gene3D" id="3.40.30.10">
    <property type="entry name" value="Glutaredoxin"/>
    <property type="match status" value="1"/>
</dbReference>
<protein>
    <recommendedName>
        <fullName evidence="7">Thiol:disulfide interchange protein</fullName>
    </recommendedName>
</protein>
<dbReference type="Pfam" id="PF10411">
    <property type="entry name" value="DsbC_N"/>
    <property type="match status" value="1"/>
</dbReference>
<dbReference type="AlphaFoldDB" id="A0A0A0BFX3"/>
<dbReference type="SUPFAM" id="SSF52833">
    <property type="entry name" value="Thioredoxin-like"/>
    <property type="match status" value="1"/>
</dbReference>
<dbReference type="PANTHER" id="PTHR35272:SF3">
    <property type="entry name" value="THIOL:DISULFIDE INTERCHANGE PROTEIN DSBC"/>
    <property type="match status" value="1"/>
</dbReference>
<evidence type="ECO:0000256" key="2">
    <source>
        <dbReference type="ARBA" id="ARBA00009813"/>
    </source>
</evidence>
<comment type="similarity">
    <text evidence="2 7">Belongs to the thioredoxin family. DsbC subfamily.</text>
</comment>
<comment type="subcellular location">
    <subcellularLocation>
        <location evidence="1 7">Periplasm</location>
    </subcellularLocation>
</comment>
<dbReference type="InterPro" id="IPR036249">
    <property type="entry name" value="Thioredoxin-like_sf"/>
</dbReference>
<evidence type="ECO:0000313" key="10">
    <source>
        <dbReference type="EMBL" id="KGM06582.1"/>
    </source>
</evidence>
<comment type="function">
    <text evidence="7">Required for disulfide bond formation in some periplasmic proteins. Acts by transferring its disulfide bond to other proteins and is reduced in the process.</text>
</comment>
<evidence type="ECO:0000256" key="1">
    <source>
        <dbReference type="ARBA" id="ARBA00004418"/>
    </source>
</evidence>
<dbReference type="Pfam" id="PF13098">
    <property type="entry name" value="Thioredoxin_2"/>
    <property type="match status" value="1"/>
</dbReference>
<dbReference type="RefSeq" id="WP_036314378.1">
    <property type="nucleotide sequence ID" value="NZ_JRQD01000004.1"/>
</dbReference>
<reference evidence="10 11" key="1">
    <citation type="submission" date="2014-09" db="EMBL/GenBank/DDBJ databases">
        <authorList>
            <person name="Grob C."/>
            <person name="Taubert M."/>
            <person name="Howat A.M."/>
            <person name="Burns O.J."/>
            <person name="Dixon J.L."/>
            <person name="Chen Y."/>
            <person name="Murrell J.C."/>
        </authorList>
    </citation>
    <scope>NUCLEOTIDE SEQUENCE [LARGE SCALE GENOMIC DNA]</scope>
    <source>
        <strain evidence="10">L4</strain>
    </source>
</reference>
<gene>
    <name evidence="10" type="ORF">LP43_1806</name>
</gene>
<proteinExistence type="inferred from homology"/>
<dbReference type="InterPro" id="IPR009094">
    <property type="entry name" value="DiS-bond_isomerase_DsbC/G_N_sf"/>
</dbReference>
<feature type="domain" description="Disulphide bond isomerase DsbC/G N-terminal" evidence="8">
    <location>
        <begin position="17"/>
        <end position="84"/>
    </location>
</feature>
<keyword evidence="6 7" id="KW-0676">Redox-active center</keyword>
<dbReference type="GO" id="GO:0042597">
    <property type="term" value="C:periplasmic space"/>
    <property type="evidence" value="ECO:0007669"/>
    <property type="project" value="UniProtKB-SubCell"/>
</dbReference>
<organism evidence="10 11">
    <name type="scientific">Methylophaga thiooxydans</name>
    <dbReference type="NCBI Taxonomy" id="392484"/>
    <lineage>
        <taxon>Bacteria</taxon>
        <taxon>Pseudomonadati</taxon>
        <taxon>Pseudomonadota</taxon>
        <taxon>Gammaproteobacteria</taxon>
        <taxon>Thiotrichales</taxon>
        <taxon>Piscirickettsiaceae</taxon>
        <taxon>Methylophaga</taxon>
    </lineage>
</organism>
<dbReference type="EMBL" id="JRQD01000004">
    <property type="protein sequence ID" value="KGM06582.1"/>
    <property type="molecule type" value="Genomic_DNA"/>
</dbReference>
<dbReference type="Gene3D" id="3.10.450.70">
    <property type="entry name" value="Disulphide bond isomerase, DsbC/G, N-terminal"/>
    <property type="match status" value="1"/>
</dbReference>
<comment type="caution">
    <text evidence="10">The sequence shown here is derived from an EMBL/GenBank/DDBJ whole genome shotgun (WGS) entry which is preliminary data.</text>
</comment>
<keyword evidence="3 7" id="KW-0732">Signal</keyword>
<name>A0A0A0BFX3_9GAMM</name>
<evidence type="ECO:0000313" key="11">
    <source>
        <dbReference type="Proteomes" id="UP000029999"/>
    </source>
</evidence>
<feature type="chain" id="PRO_5010001505" description="Thiol:disulfide interchange protein" evidence="7">
    <location>
        <begin position="20"/>
        <end position="238"/>
    </location>
</feature>
<dbReference type="Proteomes" id="UP000029999">
    <property type="component" value="Unassembled WGS sequence"/>
</dbReference>
<evidence type="ECO:0000256" key="3">
    <source>
        <dbReference type="ARBA" id="ARBA00022729"/>
    </source>
</evidence>